<dbReference type="InParanoid" id="A0A2K1KU95"/>
<dbReference type="Proteomes" id="UP000006727">
    <property type="component" value="Chromosome 3"/>
</dbReference>
<evidence type="ECO:0000313" key="1">
    <source>
        <dbReference type="EMBL" id="PNR57357.1"/>
    </source>
</evidence>
<sequence length="25" mass="2700">MPSSKLPGWKLKDKCGNIAGDIILD</sequence>
<proteinExistence type="predicted"/>
<reference evidence="2" key="3">
    <citation type="submission" date="2020-12" db="UniProtKB">
        <authorList>
            <consortium name="EnsemblPlants"/>
        </authorList>
    </citation>
    <scope>IDENTIFICATION</scope>
</reference>
<evidence type="ECO:0000313" key="3">
    <source>
        <dbReference type="Proteomes" id="UP000006727"/>
    </source>
</evidence>
<dbReference type="EMBL" id="ABEU02000003">
    <property type="protein sequence ID" value="PNR57357.1"/>
    <property type="molecule type" value="Genomic_DNA"/>
</dbReference>
<dbReference type="EnsemblPlants" id="Pp3c3_12580V3.1">
    <property type="protein sequence ID" value="Pp3c3_12580V3.1"/>
    <property type="gene ID" value="Pp3c3_12580"/>
</dbReference>
<organism evidence="1">
    <name type="scientific">Physcomitrium patens</name>
    <name type="common">Spreading-leaved earth moss</name>
    <name type="synonym">Physcomitrella patens</name>
    <dbReference type="NCBI Taxonomy" id="3218"/>
    <lineage>
        <taxon>Eukaryota</taxon>
        <taxon>Viridiplantae</taxon>
        <taxon>Streptophyta</taxon>
        <taxon>Embryophyta</taxon>
        <taxon>Bryophyta</taxon>
        <taxon>Bryophytina</taxon>
        <taxon>Bryopsida</taxon>
        <taxon>Funariidae</taxon>
        <taxon>Funariales</taxon>
        <taxon>Funariaceae</taxon>
        <taxon>Physcomitrium</taxon>
    </lineage>
</organism>
<accession>A0A2K1KU95</accession>
<dbReference type="AlphaFoldDB" id="A0A2K1KU95"/>
<dbReference type="Gramene" id="Pp3c3_12580V3.1">
    <property type="protein sequence ID" value="Pp3c3_12580V3.1"/>
    <property type="gene ID" value="Pp3c3_12580"/>
</dbReference>
<protein>
    <submittedName>
        <fullName evidence="1 2">Uncharacterized protein</fullName>
    </submittedName>
</protein>
<reference evidence="1 3" key="2">
    <citation type="journal article" date="2018" name="Plant J.">
        <title>The Physcomitrella patens chromosome-scale assembly reveals moss genome structure and evolution.</title>
        <authorList>
            <person name="Lang D."/>
            <person name="Ullrich K.K."/>
            <person name="Murat F."/>
            <person name="Fuchs J."/>
            <person name="Jenkins J."/>
            <person name="Haas F.B."/>
            <person name="Piednoel M."/>
            <person name="Gundlach H."/>
            <person name="Van Bel M."/>
            <person name="Meyberg R."/>
            <person name="Vives C."/>
            <person name="Morata J."/>
            <person name="Symeonidi A."/>
            <person name="Hiss M."/>
            <person name="Muchero W."/>
            <person name="Kamisugi Y."/>
            <person name="Saleh O."/>
            <person name="Blanc G."/>
            <person name="Decker E.L."/>
            <person name="van Gessel N."/>
            <person name="Grimwood J."/>
            <person name="Hayes R.D."/>
            <person name="Graham S.W."/>
            <person name="Gunter L.E."/>
            <person name="McDaniel S.F."/>
            <person name="Hoernstein S.N.W."/>
            <person name="Larsson A."/>
            <person name="Li F.W."/>
            <person name="Perroud P.F."/>
            <person name="Phillips J."/>
            <person name="Ranjan P."/>
            <person name="Rokshar D.S."/>
            <person name="Rothfels C.J."/>
            <person name="Schneider L."/>
            <person name="Shu S."/>
            <person name="Stevenson D.W."/>
            <person name="Thummler F."/>
            <person name="Tillich M."/>
            <person name="Villarreal Aguilar J.C."/>
            <person name="Widiez T."/>
            <person name="Wong G.K."/>
            <person name="Wymore A."/>
            <person name="Zhang Y."/>
            <person name="Zimmer A.D."/>
            <person name="Quatrano R.S."/>
            <person name="Mayer K.F.X."/>
            <person name="Goodstein D."/>
            <person name="Casacuberta J.M."/>
            <person name="Vandepoele K."/>
            <person name="Reski R."/>
            <person name="Cuming A.C."/>
            <person name="Tuskan G.A."/>
            <person name="Maumus F."/>
            <person name="Salse J."/>
            <person name="Schmutz J."/>
            <person name="Rensing S.A."/>
        </authorList>
    </citation>
    <scope>NUCLEOTIDE SEQUENCE [LARGE SCALE GENOMIC DNA]</scope>
    <source>
        <strain evidence="2 3">cv. Gransden 2004</strain>
    </source>
</reference>
<evidence type="ECO:0000313" key="2">
    <source>
        <dbReference type="EnsemblPlants" id="Pp3c3_12580V3.1"/>
    </source>
</evidence>
<name>A0A2K1KU95_PHYPA</name>
<keyword evidence="3" id="KW-1185">Reference proteome</keyword>
<gene>
    <name evidence="1" type="ORF">PHYPA_004351</name>
</gene>
<reference evidence="1 3" key="1">
    <citation type="journal article" date="2008" name="Science">
        <title>The Physcomitrella genome reveals evolutionary insights into the conquest of land by plants.</title>
        <authorList>
            <person name="Rensing S."/>
            <person name="Lang D."/>
            <person name="Zimmer A."/>
            <person name="Terry A."/>
            <person name="Salamov A."/>
            <person name="Shapiro H."/>
            <person name="Nishiyama T."/>
            <person name="Perroud P.-F."/>
            <person name="Lindquist E."/>
            <person name="Kamisugi Y."/>
            <person name="Tanahashi T."/>
            <person name="Sakakibara K."/>
            <person name="Fujita T."/>
            <person name="Oishi K."/>
            <person name="Shin-I T."/>
            <person name="Kuroki Y."/>
            <person name="Toyoda A."/>
            <person name="Suzuki Y."/>
            <person name="Hashimoto A."/>
            <person name="Yamaguchi K."/>
            <person name="Sugano A."/>
            <person name="Kohara Y."/>
            <person name="Fujiyama A."/>
            <person name="Anterola A."/>
            <person name="Aoki S."/>
            <person name="Ashton N."/>
            <person name="Barbazuk W.B."/>
            <person name="Barker E."/>
            <person name="Bennetzen J."/>
            <person name="Bezanilla M."/>
            <person name="Blankenship R."/>
            <person name="Cho S.H."/>
            <person name="Dutcher S."/>
            <person name="Estelle M."/>
            <person name="Fawcett J.A."/>
            <person name="Gundlach H."/>
            <person name="Hanada K."/>
            <person name="Heyl A."/>
            <person name="Hicks K.A."/>
            <person name="Hugh J."/>
            <person name="Lohr M."/>
            <person name="Mayer K."/>
            <person name="Melkozernov A."/>
            <person name="Murata T."/>
            <person name="Nelson D."/>
            <person name="Pils B."/>
            <person name="Prigge M."/>
            <person name="Reiss B."/>
            <person name="Renner T."/>
            <person name="Rombauts S."/>
            <person name="Rushton P."/>
            <person name="Sanderfoot A."/>
            <person name="Schween G."/>
            <person name="Shiu S.-H."/>
            <person name="Stueber K."/>
            <person name="Theodoulou F.L."/>
            <person name="Tu H."/>
            <person name="Van de Peer Y."/>
            <person name="Verrier P.J."/>
            <person name="Waters E."/>
            <person name="Wood A."/>
            <person name="Yang L."/>
            <person name="Cove D."/>
            <person name="Cuming A."/>
            <person name="Hasebe M."/>
            <person name="Lucas S."/>
            <person name="Mishler D.B."/>
            <person name="Reski R."/>
            <person name="Grigoriev I."/>
            <person name="Quatrano R.S."/>
            <person name="Boore J.L."/>
        </authorList>
    </citation>
    <scope>NUCLEOTIDE SEQUENCE [LARGE SCALE GENOMIC DNA]</scope>
    <source>
        <strain evidence="2 3">cv. Gransden 2004</strain>
    </source>
</reference>